<protein>
    <submittedName>
        <fullName evidence="1">Uncharacterized protein</fullName>
    </submittedName>
</protein>
<evidence type="ECO:0000313" key="3">
    <source>
        <dbReference type="Proteomes" id="UP000217141"/>
    </source>
</evidence>
<dbReference type="KEGG" id="shyd:CJD35_17755"/>
<evidence type="ECO:0000313" key="2">
    <source>
        <dbReference type="EMBL" id="GBH32458.1"/>
    </source>
</evidence>
<accession>A0A401J7A3</accession>
<proteinExistence type="predicted"/>
<reference evidence="2 4" key="1">
    <citation type="submission" date="2014-12" db="EMBL/GenBank/DDBJ databases">
        <title>Whole genome sequencing of Sphingobium xenophagum OW59.</title>
        <authorList>
            <person name="Ohta Y."/>
            <person name="Nishi S."/>
            <person name="Hatada Y."/>
        </authorList>
    </citation>
    <scope>NUCLEOTIDE SEQUENCE [LARGE SCALE GENOMIC DNA]</scope>
    <source>
        <strain evidence="2 4">OW59</strain>
    </source>
</reference>
<evidence type="ECO:0000313" key="1">
    <source>
        <dbReference type="EMBL" id="ASY46313.1"/>
    </source>
</evidence>
<name>A0A249MY57_SPHXE</name>
<organism evidence="1 3">
    <name type="scientific">Sphingobium xenophagum</name>
    <dbReference type="NCBI Taxonomy" id="121428"/>
    <lineage>
        <taxon>Bacteria</taxon>
        <taxon>Pseudomonadati</taxon>
        <taxon>Pseudomonadota</taxon>
        <taxon>Alphaproteobacteria</taxon>
        <taxon>Sphingomonadales</taxon>
        <taxon>Sphingomonadaceae</taxon>
        <taxon>Sphingobium</taxon>
    </lineage>
</organism>
<dbReference type="RefSeq" id="WP_017183419.1">
    <property type="nucleotide sequence ID" value="NZ_BBQY01000038.1"/>
</dbReference>
<accession>A0A249MY57</accession>
<reference evidence="1 3" key="2">
    <citation type="submission" date="2017-08" db="EMBL/GenBank/DDBJ databases">
        <title>Whole Genome Sequence of Sphingobium hydrophobicum C1: Insights into Adaption to the Electronic-waste Contaminated Sediment.</title>
        <authorList>
            <person name="Song D."/>
            <person name="Chen X."/>
            <person name="Xu M."/>
        </authorList>
    </citation>
    <scope>NUCLEOTIDE SEQUENCE [LARGE SCALE GENOMIC DNA]</scope>
    <source>
        <strain evidence="1 3">C1</strain>
    </source>
</reference>
<sequence length="191" mass="21270">MFHAPVPSRIPVGSDLSLLLDQLSHCCSRPRYAFMLLTLIADVARPDGSAGPMVRTGQALVPLRDWLCDALTPMGHRDPRRMALVERVREELRKDDRLTGDMAVDEALVQDEVRTRVRASGKTNLSRAASELVKAGLLKRHYQGYRVDHLNRGAQRQAVYTLTGRARVLVGTPRQTAKPPARPRQGDLFAV</sequence>
<keyword evidence="4" id="KW-1185">Reference proteome</keyword>
<dbReference type="AlphaFoldDB" id="A0A249MY57"/>
<dbReference type="Proteomes" id="UP000217141">
    <property type="component" value="Chromosome II"/>
</dbReference>
<dbReference type="Proteomes" id="UP000290975">
    <property type="component" value="Unassembled WGS sequence"/>
</dbReference>
<gene>
    <name evidence="1" type="ORF">CJD35_17755</name>
    <name evidence="2" type="ORF">MBESOW_P3689</name>
</gene>
<evidence type="ECO:0000313" key="4">
    <source>
        <dbReference type="Proteomes" id="UP000290975"/>
    </source>
</evidence>
<dbReference type="EMBL" id="BBQY01000038">
    <property type="protein sequence ID" value="GBH32458.1"/>
    <property type="molecule type" value="Genomic_DNA"/>
</dbReference>
<dbReference type="EMBL" id="CP022746">
    <property type="protein sequence ID" value="ASY46313.1"/>
    <property type="molecule type" value="Genomic_DNA"/>
</dbReference>